<dbReference type="InterPro" id="IPR015424">
    <property type="entry name" value="PyrdxlP-dep_Trfase"/>
</dbReference>
<feature type="domain" description="Aminotransferase class I/classII large" evidence="6">
    <location>
        <begin position="44"/>
        <end position="396"/>
    </location>
</feature>
<dbReference type="InterPro" id="IPR051798">
    <property type="entry name" value="Class-II_PLP-Dep_Aminotrans"/>
</dbReference>
<organism evidence="7 8">
    <name type="scientific">Evtepia gabavorous</name>
    <dbReference type="NCBI Taxonomy" id="2211183"/>
    <lineage>
        <taxon>Bacteria</taxon>
        <taxon>Bacillati</taxon>
        <taxon>Bacillota</taxon>
        <taxon>Clostridia</taxon>
        <taxon>Eubacteriales</taxon>
        <taxon>Evtepia</taxon>
    </lineage>
</organism>
<evidence type="ECO:0000256" key="4">
    <source>
        <dbReference type="ARBA" id="ARBA00023239"/>
    </source>
</evidence>
<dbReference type="Proteomes" id="UP000260649">
    <property type="component" value="Unassembled WGS sequence"/>
</dbReference>
<gene>
    <name evidence="7" type="ORF">DV520_06180</name>
</gene>
<evidence type="ECO:0000259" key="6">
    <source>
        <dbReference type="Pfam" id="PF00155"/>
    </source>
</evidence>
<keyword evidence="7" id="KW-0808">Transferase</keyword>
<accession>A0A3E2B469</accession>
<dbReference type="OrthoDB" id="9802872at2"/>
<dbReference type="InterPro" id="IPR015422">
    <property type="entry name" value="PyrdxlP-dep_Trfase_small"/>
</dbReference>
<reference evidence="7 8" key="1">
    <citation type="submission" date="2018-07" db="EMBL/GenBank/DDBJ databases">
        <title>GABA Modulating Bacteria of the Human Gut Microbiota.</title>
        <authorList>
            <person name="Strandwitz P."/>
            <person name="Kim K.H."/>
            <person name="Terekhova D."/>
            <person name="Liu J.K."/>
            <person name="Sharma A."/>
            <person name="Levering J."/>
            <person name="Mcdonald D."/>
            <person name="Dietrich D."/>
            <person name="Ramadhar T.R."/>
            <person name="Lekbua A."/>
            <person name="Mroue N."/>
            <person name="Liston C."/>
            <person name="Stewart E.J."/>
            <person name="Dubin M.J."/>
            <person name="Zengler K."/>
            <person name="Knight R."/>
            <person name="Gilbert J.A."/>
            <person name="Clardy J."/>
            <person name="Lewis K."/>
        </authorList>
    </citation>
    <scope>NUCLEOTIDE SEQUENCE [LARGE SCALE GENOMIC DNA]</scope>
    <source>
        <strain evidence="7 8">KLE1738</strain>
    </source>
</reference>
<comment type="cofactor">
    <cofactor evidence="1">
        <name>pyridoxal 5'-phosphate</name>
        <dbReference type="ChEBI" id="CHEBI:597326"/>
    </cofactor>
</comment>
<dbReference type="PANTHER" id="PTHR43525:SF1">
    <property type="entry name" value="PROTEIN MALY"/>
    <property type="match status" value="1"/>
</dbReference>
<evidence type="ECO:0000256" key="5">
    <source>
        <dbReference type="ARBA" id="ARBA00037974"/>
    </source>
</evidence>
<dbReference type="NCBIfam" id="TIGR04350">
    <property type="entry name" value="C_S_lyase_PatB"/>
    <property type="match status" value="1"/>
</dbReference>
<evidence type="ECO:0000256" key="3">
    <source>
        <dbReference type="ARBA" id="ARBA00022898"/>
    </source>
</evidence>
<name>A0A3E2B469_9FIRM</name>
<dbReference type="GO" id="GO:0047804">
    <property type="term" value="F:cysteine-S-conjugate beta-lyase activity"/>
    <property type="evidence" value="ECO:0007669"/>
    <property type="project" value="UniProtKB-EC"/>
</dbReference>
<dbReference type="InterPro" id="IPR015421">
    <property type="entry name" value="PyrdxlP-dep_Trfase_major"/>
</dbReference>
<evidence type="ECO:0000313" key="8">
    <source>
        <dbReference type="Proteomes" id="UP000260649"/>
    </source>
</evidence>
<protein>
    <recommendedName>
        <fullName evidence="2">cysteine-S-conjugate beta-lyase</fullName>
        <ecNumber evidence="2">4.4.1.13</ecNumber>
    </recommendedName>
</protein>
<dbReference type="GO" id="GO:0008483">
    <property type="term" value="F:transaminase activity"/>
    <property type="evidence" value="ECO:0007669"/>
    <property type="project" value="UniProtKB-KW"/>
</dbReference>
<dbReference type="GO" id="GO:0030170">
    <property type="term" value="F:pyridoxal phosphate binding"/>
    <property type="evidence" value="ECO:0007669"/>
    <property type="project" value="InterPro"/>
</dbReference>
<dbReference type="EC" id="4.4.1.13" evidence="2"/>
<keyword evidence="3" id="KW-0663">Pyridoxal phosphate</keyword>
<evidence type="ECO:0000256" key="2">
    <source>
        <dbReference type="ARBA" id="ARBA00012224"/>
    </source>
</evidence>
<keyword evidence="4" id="KW-0456">Lyase</keyword>
<dbReference type="PANTHER" id="PTHR43525">
    <property type="entry name" value="PROTEIN MALY"/>
    <property type="match status" value="1"/>
</dbReference>
<evidence type="ECO:0000313" key="7">
    <source>
        <dbReference type="EMBL" id="RFT06781.1"/>
    </source>
</evidence>
<proteinExistence type="inferred from homology"/>
<dbReference type="SUPFAM" id="SSF53383">
    <property type="entry name" value="PLP-dependent transferases"/>
    <property type="match status" value="1"/>
</dbReference>
<dbReference type="Pfam" id="PF00155">
    <property type="entry name" value="Aminotran_1_2"/>
    <property type="match status" value="1"/>
</dbReference>
<dbReference type="InterPro" id="IPR027619">
    <property type="entry name" value="C-S_lyase_PatB-like"/>
</dbReference>
<dbReference type="EMBL" id="QQRQ01000007">
    <property type="protein sequence ID" value="RFT06781.1"/>
    <property type="molecule type" value="Genomic_DNA"/>
</dbReference>
<dbReference type="InterPro" id="IPR004839">
    <property type="entry name" value="Aminotransferase_I/II_large"/>
</dbReference>
<evidence type="ECO:0000256" key="1">
    <source>
        <dbReference type="ARBA" id="ARBA00001933"/>
    </source>
</evidence>
<comment type="caution">
    <text evidence="7">The sequence shown here is derived from an EMBL/GenBank/DDBJ whole genome shotgun (WGS) entry which is preliminary data.</text>
</comment>
<keyword evidence="7" id="KW-0032">Aminotransferase</keyword>
<comment type="similarity">
    <text evidence="5">Belongs to the class-II pyridoxal-phosphate-dependent aminotransferase family. MalY/PatB cystathionine beta-lyase subfamily.</text>
</comment>
<dbReference type="Gene3D" id="3.90.1150.10">
    <property type="entry name" value="Aspartate Aminotransferase, domain 1"/>
    <property type="match status" value="1"/>
</dbReference>
<keyword evidence="8" id="KW-1185">Reference proteome</keyword>
<sequence>MKTNRGGNLVVQTDLREIALLDRRGTNSAKWDSLLATFGQEDLLPLWVADMDFKAPKCVRDALHQAVEQGAFGYYRVPDAYYESILGWEKTQHGTCLQREWIRTTSGVVSGLFQLIQAITAPGDGILVQIPVYYPFYRVIRNTGRRAVYHPLTERNGIYTVDLEQFEQTIVAQRPKLFLLCSPHNPVGRVWREEELRGMLACCQRHQVQVVSDEIHHDILMPGHRHCSATRLWQGEGKPITFFSASKTFNLAGMKNSILVLPEEAQREQFDAFQRKLGISEGSTLDYVAVTAAFLGGKEWLEMVLHAIFQNACMLRETLSQFPEVVVSPLEGTYLMWIDLAGVVSRETLHDFVQNACHLAPDYGHWFFPEGEKSDTHIRLNLAAPQQTIQRAAEQLETVLKRVLRA</sequence>
<dbReference type="CDD" id="cd00609">
    <property type="entry name" value="AAT_like"/>
    <property type="match status" value="1"/>
</dbReference>
<dbReference type="Gene3D" id="3.40.640.10">
    <property type="entry name" value="Type I PLP-dependent aspartate aminotransferase-like (Major domain)"/>
    <property type="match status" value="1"/>
</dbReference>
<dbReference type="AlphaFoldDB" id="A0A3E2B469"/>